<dbReference type="AlphaFoldDB" id="A0A836A1C3"/>
<feature type="transmembrane region" description="Helical" evidence="2">
    <location>
        <begin position="112"/>
        <end position="135"/>
    </location>
</feature>
<feature type="region of interest" description="Disordered" evidence="1">
    <location>
        <begin position="1"/>
        <end position="22"/>
    </location>
</feature>
<evidence type="ECO:0000256" key="2">
    <source>
        <dbReference type="SAM" id="Phobius"/>
    </source>
</evidence>
<proteinExistence type="predicted"/>
<accession>A0A836A1C3</accession>
<evidence type="ECO:0000256" key="1">
    <source>
        <dbReference type="SAM" id="MobiDB-lite"/>
    </source>
</evidence>
<dbReference type="InterPro" id="IPR013783">
    <property type="entry name" value="Ig-like_fold"/>
</dbReference>
<keyword evidence="2" id="KW-0472">Membrane</keyword>
<sequence length="141" mass="14979">MPVWGSGKERVAVRSSGSSRSSAFHRGFWKVPLMLLNYGPGHTGRETLDAEGSLIIRNVMTLDAGSYMVVLETSRGRRSATEQIPIKEADVEPTEPAPISRNPPLSLSGGSAIALIAAASVAGLVLVGNMLFTFIQKLRSG</sequence>
<organism evidence="3 4">
    <name type="scientific">Ovis aries</name>
    <name type="common">Sheep</name>
    <dbReference type="NCBI Taxonomy" id="9940"/>
    <lineage>
        <taxon>Eukaryota</taxon>
        <taxon>Metazoa</taxon>
        <taxon>Chordata</taxon>
        <taxon>Craniata</taxon>
        <taxon>Vertebrata</taxon>
        <taxon>Euteleostomi</taxon>
        <taxon>Mammalia</taxon>
        <taxon>Eutheria</taxon>
        <taxon>Laurasiatheria</taxon>
        <taxon>Artiodactyla</taxon>
        <taxon>Ruminantia</taxon>
        <taxon>Pecora</taxon>
        <taxon>Bovidae</taxon>
        <taxon>Caprinae</taxon>
        <taxon>Ovis</taxon>
    </lineage>
</organism>
<keyword evidence="2" id="KW-1133">Transmembrane helix</keyword>
<evidence type="ECO:0008006" key="5">
    <source>
        <dbReference type="Google" id="ProtNLM"/>
    </source>
</evidence>
<evidence type="ECO:0000313" key="4">
    <source>
        <dbReference type="Proteomes" id="UP000664991"/>
    </source>
</evidence>
<dbReference type="Gene3D" id="2.60.40.10">
    <property type="entry name" value="Immunoglobulins"/>
    <property type="match status" value="1"/>
</dbReference>
<feature type="compositionally biased region" description="Low complexity" evidence="1">
    <location>
        <begin position="13"/>
        <end position="22"/>
    </location>
</feature>
<name>A0A836A1C3_SHEEP</name>
<evidence type="ECO:0000313" key="3">
    <source>
        <dbReference type="EMBL" id="KAG5200870.1"/>
    </source>
</evidence>
<dbReference type="Proteomes" id="UP000664991">
    <property type="component" value="Chromosome 14"/>
</dbReference>
<reference evidence="3 4" key="1">
    <citation type="submission" date="2020-12" db="EMBL/GenBank/DDBJ databases">
        <title>De novo assembly of Tibetan sheep genome.</title>
        <authorList>
            <person name="Li X."/>
        </authorList>
    </citation>
    <scope>NUCLEOTIDE SEQUENCE [LARGE SCALE GENOMIC DNA]</scope>
    <source>
        <tissue evidence="3">Heart</tissue>
    </source>
</reference>
<dbReference type="InterPro" id="IPR036179">
    <property type="entry name" value="Ig-like_dom_sf"/>
</dbReference>
<protein>
    <recommendedName>
        <fullName evidence="5">Immunoglobulin V-set domain-containing protein</fullName>
    </recommendedName>
</protein>
<dbReference type="SUPFAM" id="SSF48726">
    <property type="entry name" value="Immunoglobulin"/>
    <property type="match status" value="1"/>
</dbReference>
<dbReference type="EMBL" id="JAEMGP010000014">
    <property type="protein sequence ID" value="KAG5200870.1"/>
    <property type="molecule type" value="Genomic_DNA"/>
</dbReference>
<gene>
    <name evidence="3" type="ORF">JEQ12_005404</name>
</gene>
<keyword evidence="2" id="KW-0812">Transmembrane</keyword>
<comment type="caution">
    <text evidence="3">The sequence shown here is derived from an EMBL/GenBank/DDBJ whole genome shotgun (WGS) entry which is preliminary data.</text>
</comment>